<proteinExistence type="predicted"/>
<feature type="DNA-binding region" description="H-T-H motif" evidence="2">
    <location>
        <begin position="41"/>
        <end position="60"/>
    </location>
</feature>
<dbReference type="InterPro" id="IPR009057">
    <property type="entry name" value="Homeodomain-like_sf"/>
</dbReference>
<name>A0A9D7SFB8_9BACT</name>
<comment type="caution">
    <text evidence="4">The sequence shown here is derived from an EMBL/GenBank/DDBJ whole genome shotgun (WGS) entry which is preliminary data.</text>
</comment>
<evidence type="ECO:0000256" key="2">
    <source>
        <dbReference type="PROSITE-ProRule" id="PRU00335"/>
    </source>
</evidence>
<dbReference type="Gene3D" id="1.10.357.10">
    <property type="entry name" value="Tetracycline Repressor, domain 2"/>
    <property type="match status" value="1"/>
</dbReference>
<dbReference type="InterPro" id="IPR001647">
    <property type="entry name" value="HTH_TetR"/>
</dbReference>
<gene>
    <name evidence="4" type="ORF">IPP58_03095</name>
</gene>
<feature type="domain" description="HTH tetR-type" evidence="3">
    <location>
        <begin position="18"/>
        <end position="78"/>
    </location>
</feature>
<dbReference type="Proteomes" id="UP000886657">
    <property type="component" value="Unassembled WGS sequence"/>
</dbReference>
<dbReference type="EMBL" id="JADKIO010000005">
    <property type="protein sequence ID" value="MBK9795479.1"/>
    <property type="molecule type" value="Genomic_DNA"/>
</dbReference>
<evidence type="ECO:0000259" key="3">
    <source>
        <dbReference type="PROSITE" id="PS50977"/>
    </source>
</evidence>
<keyword evidence="1 2" id="KW-0238">DNA-binding</keyword>
<reference evidence="4" key="1">
    <citation type="submission" date="2020-10" db="EMBL/GenBank/DDBJ databases">
        <title>Connecting structure to function with the recovery of over 1000 high-quality activated sludge metagenome-assembled genomes encoding full-length rRNA genes using long-read sequencing.</title>
        <authorList>
            <person name="Singleton C.M."/>
            <person name="Petriglieri F."/>
            <person name="Kristensen J.M."/>
            <person name="Kirkegaard R.H."/>
            <person name="Michaelsen T.Y."/>
            <person name="Andersen M.H."/>
            <person name="Karst S.M."/>
            <person name="Dueholm M.S."/>
            <person name="Nielsen P.H."/>
            <person name="Albertsen M."/>
        </authorList>
    </citation>
    <scope>NUCLEOTIDE SEQUENCE</scope>
    <source>
        <strain evidence="4">Skiv_18-Q3-R9-52_MAXAC.067</strain>
    </source>
</reference>
<dbReference type="AlphaFoldDB" id="A0A9D7SFB8"/>
<organism evidence="4 5">
    <name type="scientific">Candidatus Geothrix skivensis</name>
    <dbReference type="NCBI Taxonomy" id="2954439"/>
    <lineage>
        <taxon>Bacteria</taxon>
        <taxon>Pseudomonadati</taxon>
        <taxon>Acidobacteriota</taxon>
        <taxon>Holophagae</taxon>
        <taxon>Holophagales</taxon>
        <taxon>Holophagaceae</taxon>
        <taxon>Geothrix</taxon>
    </lineage>
</organism>
<evidence type="ECO:0000313" key="5">
    <source>
        <dbReference type="Proteomes" id="UP000886657"/>
    </source>
</evidence>
<evidence type="ECO:0000313" key="4">
    <source>
        <dbReference type="EMBL" id="MBK9795479.1"/>
    </source>
</evidence>
<sequence>MEDQLRFLRGLEPRNAGQASYAAILKAAAGLFQQFPADAITLRDILTLSGVSNQTLYNYFPAGRDDVALVLFDHFQRDVVTAFNHSNRAIDWETLPDPAAITRVLSASLARAAIGNLKENLRLQATVFEYLKAHHLDSSAAPTQGLEEALGQEILLRYGSRFSRPELPKVVRLSVRVLRDIAEVAMTHPEFPLEGLESKARKLLRPLLQSGVKGEGPISGNHESLPDIPVPMAIVGAPISPARRQTILARILKRKAKP</sequence>
<protein>
    <submittedName>
        <fullName evidence="4">TetR/AcrR family transcriptional regulator</fullName>
    </submittedName>
</protein>
<dbReference type="GO" id="GO:0003677">
    <property type="term" value="F:DNA binding"/>
    <property type="evidence" value="ECO:0007669"/>
    <property type="project" value="UniProtKB-UniRule"/>
</dbReference>
<dbReference type="Pfam" id="PF00440">
    <property type="entry name" value="TetR_N"/>
    <property type="match status" value="1"/>
</dbReference>
<evidence type="ECO:0000256" key="1">
    <source>
        <dbReference type="ARBA" id="ARBA00023125"/>
    </source>
</evidence>
<dbReference type="PROSITE" id="PS50977">
    <property type="entry name" value="HTH_TETR_2"/>
    <property type="match status" value="1"/>
</dbReference>
<accession>A0A9D7SFB8</accession>
<dbReference type="SUPFAM" id="SSF46689">
    <property type="entry name" value="Homeodomain-like"/>
    <property type="match status" value="1"/>
</dbReference>